<dbReference type="AlphaFoldDB" id="A0A1Z5JRY1"/>
<dbReference type="GO" id="GO:0016020">
    <property type="term" value="C:membrane"/>
    <property type="evidence" value="ECO:0007669"/>
    <property type="project" value="UniProtKB-SubCell"/>
</dbReference>
<reference evidence="10 11" key="1">
    <citation type="journal article" date="2015" name="Plant Cell">
        <title>Oil accumulation by the oleaginous diatom Fistulifera solaris as revealed by the genome and transcriptome.</title>
        <authorList>
            <person name="Tanaka T."/>
            <person name="Maeda Y."/>
            <person name="Veluchamy A."/>
            <person name="Tanaka M."/>
            <person name="Abida H."/>
            <person name="Marechal E."/>
            <person name="Bowler C."/>
            <person name="Muto M."/>
            <person name="Sunaga Y."/>
            <person name="Tanaka M."/>
            <person name="Yoshino T."/>
            <person name="Taniguchi T."/>
            <person name="Fukuda Y."/>
            <person name="Nemoto M."/>
            <person name="Matsumoto M."/>
            <person name="Wong P.S."/>
            <person name="Aburatani S."/>
            <person name="Fujibuchi W."/>
        </authorList>
    </citation>
    <scope>NUCLEOTIDE SEQUENCE [LARGE SCALE GENOMIC DNA]</scope>
    <source>
        <strain evidence="10 11">JPCC DA0580</strain>
    </source>
</reference>
<evidence type="ECO:0000313" key="10">
    <source>
        <dbReference type="EMBL" id="GAX16777.1"/>
    </source>
</evidence>
<dbReference type="Pfam" id="PF07723">
    <property type="entry name" value="LRR_2"/>
    <property type="match status" value="1"/>
</dbReference>
<gene>
    <name evidence="10" type="ORF">FisN_21Hh225</name>
</gene>
<dbReference type="InterPro" id="IPR013101">
    <property type="entry name" value="LRR_PRU1-like"/>
</dbReference>
<evidence type="ECO:0000256" key="7">
    <source>
        <dbReference type="ARBA" id="ARBA00023136"/>
    </source>
</evidence>
<evidence type="ECO:0000313" key="11">
    <source>
        <dbReference type="Proteomes" id="UP000198406"/>
    </source>
</evidence>
<evidence type="ECO:0000256" key="4">
    <source>
        <dbReference type="ARBA" id="ARBA00022737"/>
    </source>
</evidence>
<dbReference type="PANTHER" id="PTHR48056">
    <property type="entry name" value="LRR RECEPTOR-LIKE SERINE/THREONINE-PROTEIN KINASE-RELATED"/>
    <property type="match status" value="1"/>
</dbReference>
<feature type="compositionally biased region" description="Polar residues" evidence="8">
    <location>
        <begin position="31"/>
        <end position="54"/>
    </location>
</feature>
<comment type="subcellular location">
    <subcellularLocation>
        <location evidence="1">Membrane</location>
    </subcellularLocation>
</comment>
<dbReference type="FunFam" id="3.80.10.10:FF:000317">
    <property type="entry name" value="Inactive leucine-rich repeat receptor-like protein kinase"/>
    <property type="match status" value="1"/>
</dbReference>
<evidence type="ECO:0000256" key="9">
    <source>
        <dbReference type="SAM" id="Phobius"/>
    </source>
</evidence>
<feature type="compositionally biased region" description="Acidic residues" evidence="8">
    <location>
        <begin position="63"/>
        <end position="73"/>
    </location>
</feature>
<feature type="transmembrane region" description="Helical" evidence="9">
    <location>
        <begin position="191"/>
        <end position="214"/>
    </location>
</feature>
<protein>
    <recommendedName>
        <fullName evidence="12">LRR receptor-like serine/threonine-protein kinase FLS2</fullName>
    </recommendedName>
</protein>
<keyword evidence="2" id="KW-0433">Leucine-rich repeat</keyword>
<proteinExistence type="predicted"/>
<dbReference type="GO" id="GO:0005524">
    <property type="term" value="F:ATP binding"/>
    <property type="evidence" value="ECO:0007669"/>
    <property type="project" value="UniProtKB-KW"/>
</dbReference>
<feature type="region of interest" description="Disordered" evidence="8">
    <location>
        <begin position="31"/>
        <end position="90"/>
    </location>
</feature>
<keyword evidence="7 9" id="KW-0472">Membrane</keyword>
<dbReference type="PANTHER" id="PTHR48056:SF13">
    <property type="entry name" value="PROTEIN KINASE DOMAIN-CONTAINING PROTEIN"/>
    <property type="match status" value="1"/>
</dbReference>
<dbReference type="SUPFAM" id="SSF52058">
    <property type="entry name" value="L domain-like"/>
    <property type="match status" value="2"/>
</dbReference>
<keyword evidence="4" id="KW-0677">Repeat</keyword>
<dbReference type="Pfam" id="PF00560">
    <property type="entry name" value="LRR_1"/>
    <property type="match status" value="4"/>
</dbReference>
<feature type="region of interest" description="Disordered" evidence="8">
    <location>
        <begin position="123"/>
        <end position="185"/>
    </location>
</feature>
<accession>A0A1Z5JRY1</accession>
<dbReference type="FunFam" id="3.80.10.10:FF:000400">
    <property type="entry name" value="Nuclear pore complex protein NUP107"/>
    <property type="match status" value="1"/>
</dbReference>
<dbReference type="EMBL" id="BDSP01000109">
    <property type="protein sequence ID" value="GAX16777.1"/>
    <property type="molecule type" value="Genomic_DNA"/>
</dbReference>
<name>A0A1Z5JRY1_FISSO</name>
<keyword evidence="9" id="KW-1133">Transmembrane helix</keyword>
<keyword evidence="11" id="KW-1185">Reference proteome</keyword>
<dbReference type="InterPro" id="IPR001611">
    <property type="entry name" value="Leu-rich_rpt"/>
</dbReference>
<keyword evidence="3" id="KW-0732">Signal</keyword>
<dbReference type="GO" id="GO:0033612">
    <property type="term" value="F:receptor serine/threonine kinase binding"/>
    <property type="evidence" value="ECO:0007669"/>
    <property type="project" value="TreeGrafter"/>
</dbReference>
<dbReference type="InterPro" id="IPR050647">
    <property type="entry name" value="Plant_LRR-RLKs"/>
</dbReference>
<evidence type="ECO:0000256" key="1">
    <source>
        <dbReference type="ARBA" id="ARBA00004370"/>
    </source>
</evidence>
<comment type="caution">
    <text evidence="10">The sequence shown here is derived from an EMBL/GenBank/DDBJ whole genome shotgun (WGS) entry which is preliminary data.</text>
</comment>
<dbReference type="InterPro" id="IPR032675">
    <property type="entry name" value="LRR_dom_sf"/>
</dbReference>
<dbReference type="Gene3D" id="3.80.10.10">
    <property type="entry name" value="Ribonuclease Inhibitor"/>
    <property type="match status" value="3"/>
</dbReference>
<dbReference type="OrthoDB" id="205182at2759"/>
<organism evidence="10 11">
    <name type="scientific">Fistulifera solaris</name>
    <name type="common">Oleaginous diatom</name>
    <dbReference type="NCBI Taxonomy" id="1519565"/>
    <lineage>
        <taxon>Eukaryota</taxon>
        <taxon>Sar</taxon>
        <taxon>Stramenopiles</taxon>
        <taxon>Ochrophyta</taxon>
        <taxon>Bacillariophyta</taxon>
        <taxon>Bacillariophyceae</taxon>
        <taxon>Bacillariophycidae</taxon>
        <taxon>Naviculales</taxon>
        <taxon>Naviculaceae</taxon>
        <taxon>Fistulifera</taxon>
    </lineage>
</organism>
<evidence type="ECO:0000256" key="3">
    <source>
        <dbReference type="ARBA" id="ARBA00022729"/>
    </source>
</evidence>
<keyword evidence="6" id="KW-0067">ATP-binding</keyword>
<feature type="compositionally biased region" description="Basic and acidic residues" evidence="8">
    <location>
        <begin position="128"/>
        <end position="140"/>
    </location>
</feature>
<keyword evidence="5" id="KW-0547">Nucleotide-binding</keyword>
<evidence type="ECO:0000256" key="8">
    <source>
        <dbReference type="SAM" id="MobiDB-lite"/>
    </source>
</evidence>
<sequence>MPKFRNIPLREGKKLYPNVLDDDSIVGPESSTGSIFTGSAMSSTVQNPKFSSKNRLLGRNDEFSVDASEEESVDSDKPVKHNSKVQTETKFAREEDSIGFSVDSFGIPVMKMGRVRQRGAMIGGLPVDDSHAEQQTAKDSEEYDLETGSEYPPAPPKSLWQRRSDEDEMPAQSQRRRDSGTSKPPRQVSTVWIIMGVATILVIGAVVAVAIAVFGGDNSNESEQVPVVLTQRQQRLKEIVATVSGATVIEDQSTPQGKATNWLLFDDQLWLIPGQGTSDERVIQRYALAVFFFATGESAALREGGWLSGEECAAKPWTGLNCYPNEHLVRSLAIDRKNLKGTIPDEIGHLNKMQNFIIKNNEGITGTIPKTIGNLKELRQIGIYFCKLEGSIPEELFAATKLEYINFQNNSLAGNLPTKIGELKSLHTLVLNTNKIEGQVPFDAMVGSSLKFLGLSENALAGSIGEAVGELSSLEYLYLERNKFEGTIPSSVGGITTLKSLSLDHNSFSGGLPTSLQNLEQLEYFSAQSNSLEGPIPEIVGSMKALKTLNLDSNAFTGSVPDLTSLVNLRHLLLSRNSLKGPIPSALTHLEMLETVFLSSNEFTGSIPEFSGTHQIRGLYFSDNKLSGTISQSICTLTSLEAIFLDENQLEGGIPDCIGNLSKLQQLHLFNNNLSGEIPVDAMTALRELDSLGLENNSGLQGDIPEDFCDKSSTPIEIWADCGGGASAAVSCPCCSVCCPSDECI</sequence>
<dbReference type="Proteomes" id="UP000198406">
    <property type="component" value="Unassembled WGS sequence"/>
</dbReference>
<evidence type="ECO:0000256" key="2">
    <source>
        <dbReference type="ARBA" id="ARBA00022614"/>
    </source>
</evidence>
<evidence type="ECO:0008006" key="12">
    <source>
        <dbReference type="Google" id="ProtNLM"/>
    </source>
</evidence>
<dbReference type="InParanoid" id="A0A1Z5JRY1"/>
<evidence type="ECO:0000256" key="5">
    <source>
        <dbReference type="ARBA" id="ARBA00022741"/>
    </source>
</evidence>
<evidence type="ECO:0000256" key="6">
    <source>
        <dbReference type="ARBA" id="ARBA00022840"/>
    </source>
</evidence>
<keyword evidence="9" id="KW-0812">Transmembrane</keyword>